<dbReference type="Pfam" id="PF13416">
    <property type="entry name" value="SBP_bac_8"/>
    <property type="match status" value="1"/>
</dbReference>
<dbReference type="InterPro" id="IPR006059">
    <property type="entry name" value="SBP"/>
</dbReference>
<protein>
    <submittedName>
        <fullName evidence="2">ABC transporter substrate-binding protein</fullName>
    </submittedName>
</protein>
<dbReference type="SUPFAM" id="SSF53850">
    <property type="entry name" value="Periplasmic binding protein-like II"/>
    <property type="match status" value="1"/>
</dbReference>
<dbReference type="RefSeq" id="WP_284238527.1">
    <property type="nucleotide sequence ID" value="NZ_BSSQ01000009.1"/>
</dbReference>
<dbReference type="Proteomes" id="UP001157114">
    <property type="component" value="Unassembled WGS sequence"/>
</dbReference>
<organism evidence="2 3">
    <name type="scientific">Paenibacillus glycanilyticus</name>
    <dbReference type="NCBI Taxonomy" id="126569"/>
    <lineage>
        <taxon>Bacteria</taxon>
        <taxon>Bacillati</taxon>
        <taxon>Bacillota</taxon>
        <taxon>Bacilli</taxon>
        <taxon>Bacillales</taxon>
        <taxon>Paenibacillaceae</taxon>
        <taxon>Paenibacillus</taxon>
    </lineage>
</organism>
<dbReference type="PROSITE" id="PS51257">
    <property type="entry name" value="PROKAR_LIPOPROTEIN"/>
    <property type="match status" value="1"/>
</dbReference>
<keyword evidence="3" id="KW-1185">Reference proteome</keyword>
<evidence type="ECO:0000313" key="3">
    <source>
        <dbReference type="Proteomes" id="UP001157114"/>
    </source>
</evidence>
<dbReference type="CDD" id="cd14748">
    <property type="entry name" value="PBP2_UgpB"/>
    <property type="match status" value="1"/>
</dbReference>
<evidence type="ECO:0000313" key="2">
    <source>
        <dbReference type="EMBL" id="GLX67769.1"/>
    </source>
</evidence>
<accession>A0ABQ6GA02</accession>
<name>A0ABQ6GA02_9BACL</name>
<dbReference type="Gene3D" id="3.40.190.10">
    <property type="entry name" value="Periplasmic binding protein-like II"/>
    <property type="match status" value="1"/>
</dbReference>
<dbReference type="EMBL" id="BSSQ01000009">
    <property type="protein sequence ID" value="GLX67769.1"/>
    <property type="molecule type" value="Genomic_DNA"/>
</dbReference>
<keyword evidence="1" id="KW-0732">Signal</keyword>
<sequence>MKKRKSIMTALCVTVLASVALTACGSNSTEQLNPKDNGSSGGSKTLTFWRAGTDAPEKAYWTRVIQEFEASHPGVKVNYSEVPFGNDMETKLNAAYASGTAPDVLSYTLASVAQRANLGQYEPLDSYTDKWDGKSDMMESVLNTGTYKGKVYGLGFIPDPRVLLWRKDLFEAAGLDPEKPPASWEELAKDAELLTKKDGDTTVMAGLAIPTANAWTFWQSFVLQNGGKIIDADKNEPLFDSPESIEATQYIVDLVKKGVTIPNDSAKSNENLFPNGKAAIAYDSPAAYVNTQKDHPELAGKIGVSGPIERKTKATFAGMRLLFMSSQSKQKDLAFEFMQTVMSKEETWNRYKELGTPVVLNSLKDDYIKDKPEMNQAVFDAVSYGEGAAKVTYSSKMYEIISQHLEAAFYNTKSAEQAMKDAAAELKKELPNLITN</sequence>
<gene>
    <name evidence="2" type="ORF">MU1_21140</name>
</gene>
<comment type="caution">
    <text evidence="2">The sequence shown here is derived from an EMBL/GenBank/DDBJ whole genome shotgun (WGS) entry which is preliminary data.</text>
</comment>
<dbReference type="PANTHER" id="PTHR43649">
    <property type="entry name" value="ARABINOSE-BINDING PROTEIN-RELATED"/>
    <property type="match status" value="1"/>
</dbReference>
<evidence type="ECO:0000256" key="1">
    <source>
        <dbReference type="SAM" id="SignalP"/>
    </source>
</evidence>
<feature type="chain" id="PRO_5046340942" evidence="1">
    <location>
        <begin position="23"/>
        <end position="436"/>
    </location>
</feature>
<reference evidence="2 3" key="1">
    <citation type="submission" date="2023-03" db="EMBL/GenBank/DDBJ databases">
        <title>Draft genome sequence of the bacteria which degrade cell wall of Tricholomamatutake.</title>
        <authorList>
            <person name="Konishi Y."/>
            <person name="Fukuta Y."/>
            <person name="Shirasaka N."/>
        </authorList>
    </citation>
    <scope>NUCLEOTIDE SEQUENCE [LARGE SCALE GENOMIC DNA]</scope>
    <source>
        <strain evidence="3">mu1</strain>
    </source>
</reference>
<proteinExistence type="predicted"/>
<dbReference type="PANTHER" id="PTHR43649:SF12">
    <property type="entry name" value="DIACETYLCHITOBIOSE BINDING PROTEIN DASA"/>
    <property type="match status" value="1"/>
</dbReference>
<dbReference type="InterPro" id="IPR050490">
    <property type="entry name" value="Bact_solute-bd_prot1"/>
</dbReference>
<feature type="signal peptide" evidence="1">
    <location>
        <begin position="1"/>
        <end position="22"/>
    </location>
</feature>